<dbReference type="RefSeq" id="WP_020581112.1">
    <property type="nucleotide sequence ID" value="NZ_JOJP01000001.1"/>
</dbReference>
<dbReference type="AlphaFoldDB" id="A0A081K855"/>
<proteinExistence type="predicted"/>
<organism evidence="1 2">
    <name type="scientific">Endozoicomonas elysicola</name>
    <dbReference type="NCBI Taxonomy" id="305900"/>
    <lineage>
        <taxon>Bacteria</taxon>
        <taxon>Pseudomonadati</taxon>
        <taxon>Pseudomonadota</taxon>
        <taxon>Gammaproteobacteria</taxon>
        <taxon>Oceanospirillales</taxon>
        <taxon>Endozoicomonadaceae</taxon>
        <taxon>Endozoicomonas</taxon>
    </lineage>
</organism>
<accession>A0A081K855</accession>
<sequence>MTTSISELLFRSLGTHAVKRLSISEDRLELTVAPWDDLDNEGTAVFNHLKVSYIEAERDPLDTFLDFNLPWDIIRFDSKPSNHPAWHFGLCCRDIVIGFEAEWPVITFTNQP</sequence>
<evidence type="ECO:0000313" key="2">
    <source>
        <dbReference type="Proteomes" id="UP000027997"/>
    </source>
</evidence>
<name>A0A081K855_9GAMM</name>
<keyword evidence="2" id="KW-1185">Reference proteome</keyword>
<gene>
    <name evidence="1" type="ORF">GV64_05945</name>
</gene>
<evidence type="ECO:0000313" key="1">
    <source>
        <dbReference type="EMBL" id="KEI70331.1"/>
    </source>
</evidence>
<reference evidence="1 2" key="1">
    <citation type="submission" date="2014-06" db="EMBL/GenBank/DDBJ databases">
        <title>Whole Genome Sequences of Three Symbiotic Endozoicomonas Bacteria.</title>
        <authorList>
            <person name="Neave M.J."/>
            <person name="Apprill A."/>
            <person name="Voolstra C.R."/>
        </authorList>
    </citation>
    <scope>NUCLEOTIDE SEQUENCE [LARGE SCALE GENOMIC DNA]</scope>
    <source>
        <strain evidence="1 2">DSM 22380</strain>
    </source>
</reference>
<dbReference type="EMBL" id="JOJP01000001">
    <property type="protein sequence ID" value="KEI70331.1"/>
    <property type="molecule type" value="Genomic_DNA"/>
</dbReference>
<protein>
    <submittedName>
        <fullName evidence="1">Uncharacterized protein</fullName>
    </submittedName>
</protein>
<dbReference type="Proteomes" id="UP000027997">
    <property type="component" value="Unassembled WGS sequence"/>
</dbReference>
<comment type="caution">
    <text evidence="1">The sequence shown here is derived from an EMBL/GenBank/DDBJ whole genome shotgun (WGS) entry which is preliminary data.</text>
</comment>